<feature type="region of interest" description="Disordered" evidence="1">
    <location>
        <begin position="1"/>
        <end position="74"/>
    </location>
</feature>
<evidence type="ECO:0000256" key="1">
    <source>
        <dbReference type="SAM" id="MobiDB-lite"/>
    </source>
</evidence>
<gene>
    <name evidence="2" type="ORF">QO016_001260</name>
</gene>
<accession>A0ABU0HIK2</accession>
<evidence type="ECO:0000313" key="2">
    <source>
        <dbReference type="EMBL" id="MDQ0441777.1"/>
    </source>
</evidence>
<protein>
    <submittedName>
        <fullName evidence="2">Uncharacterized protein</fullName>
    </submittedName>
</protein>
<sequence>MRPDPNSNTACGPQNREGLAVTPRGTVTGGVQAQDGPMDRAGTEADAEAGMTNEPIPMGDDEPEVALNRRPDDL</sequence>
<proteinExistence type="predicted"/>
<dbReference type="RefSeq" id="WP_238248824.1">
    <property type="nucleotide sequence ID" value="NZ_BPQX01000023.1"/>
</dbReference>
<dbReference type="EMBL" id="JAUSVV010000002">
    <property type="protein sequence ID" value="MDQ0441777.1"/>
    <property type="molecule type" value="Genomic_DNA"/>
</dbReference>
<reference evidence="2 3" key="1">
    <citation type="submission" date="2023-07" db="EMBL/GenBank/DDBJ databases">
        <title>Genomic Encyclopedia of Type Strains, Phase IV (KMG-IV): sequencing the most valuable type-strain genomes for metagenomic binning, comparative biology and taxonomic classification.</title>
        <authorList>
            <person name="Goeker M."/>
        </authorList>
    </citation>
    <scope>NUCLEOTIDE SEQUENCE [LARGE SCALE GENOMIC DNA]</scope>
    <source>
        <strain evidence="2 3">DSM 19562</strain>
    </source>
</reference>
<evidence type="ECO:0000313" key="3">
    <source>
        <dbReference type="Proteomes" id="UP001236369"/>
    </source>
</evidence>
<comment type="caution">
    <text evidence="2">The sequence shown here is derived from an EMBL/GenBank/DDBJ whole genome shotgun (WGS) entry which is preliminary data.</text>
</comment>
<keyword evidence="3" id="KW-1185">Reference proteome</keyword>
<name>A0ABU0HIK2_9HYPH</name>
<organism evidence="2 3">
    <name type="scientific">Methylobacterium persicinum</name>
    <dbReference type="NCBI Taxonomy" id="374426"/>
    <lineage>
        <taxon>Bacteria</taxon>
        <taxon>Pseudomonadati</taxon>
        <taxon>Pseudomonadota</taxon>
        <taxon>Alphaproteobacteria</taxon>
        <taxon>Hyphomicrobiales</taxon>
        <taxon>Methylobacteriaceae</taxon>
        <taxon>Methylobacterium</taxon>
    </lineage>
</organism>
<feature type="compositionally biased region" description="Polar residues" evidence="1">
    <location>
        <begin position="1"/>
        <end position="12"/>
    </location>
</feature>
<dbReference type="Proteomes" id="UP001236369">
    <property type="component" value="Unassembled WGS sequence"/>
</dbReference>